<keyword evidence="7 8" id="KW-0472">Membrane</keyword>
<dbReference type="InterPro" id="IPR050352">
    <property type="entry name" value="ABCG_transporters"/>
</dbReference>
<dbReference type="Pfam" id="PF00005">
    <property type="entry name" value="ABC_tran"/>
    <property type="match status" value="2"/>
</dbReference>
<dbReference type="GO" id="GO:0016020">
    <property type="term" value="C:membrane"/>
    <property type="evidence" value="ECO:0007669"/>
    <property type="project" value="UniProtKB-SubCell"/>
</dbReference>
<dbReference type="PANTHER" id="PTHR48041">
    <property type="entry name" value="ABC TRANSPORTER G FAMILY MEMBER 28"/>
    <property type="match status" value="1"/>
</dbReference>
<evidence type="ECO:0000256" key="1">
    <source>
        <dbReference type="ARBA" id="ARBA00004141"/>
    </source>
</evidence>
<feature type="transmembrane region" description="Helical" evidence="8">
    <location>
        <begin position="1073"/>
        <end position="1093"/>
    </location>
</feature>
<evidence type="ECO:0000256" key="6">
    <source>
        <dbReference type="ARBA" id="ARBA00022989"/>
    </source>
</evidence>
<dbReference type="InterPro" id="IPR003439">
    <property type="entry name" value="ABC_transporter-like_ATP-bd"/>
</dbReference>
<feature type="domain" description="ABC transporter" evidence="9">
    <location>
        <begin position="78"/>
        <end position="318"/>
    </location>
</feature>
<feature type="transmembrane region" description="Helical" evidence="8">
    <location>
        <begin position="410"/>
        <end position="431"/>
    </location>
</feature>
<dbReference type="Pfam" id="PF19055">
    <property type="entry name" value="ABC2_membrane_7"/>
    <property type="match status" value="1"/>
</dbReference>
<evidence type="ECO:0000256" key="8">
    <source>
        <dbReference type="SAM" id="Phobius"/>
    </source>
</evidence>
<comment type="caution">
    <text evidence="10">The sequence shown here is derived from an EMBL/GenBank/DDBJ whole genome shotgun (WGS) entry which is preliminary data.</text>
</comment>
<dbReference type="PANTHER" id="PTHR48041:SF119">
    <property type="entry name" value="ROA1P"/>
    <property type="match status" value="1"/>
</dbReference>
<feature type="transmembrane region" description="Helical" evidence="8">
    <location>
        <begin position="1166"/>
        <end position="1194"/>
    </location>
</feature>
<dbReference type="GO" id="GO:0005524">
    <property type="term" value="F:ATP binding"/>
    <property type="evidence" value="ECO:0007669"/>
    <property type="project" value="UniProtKB-KW"/>
</dbReference>
<dbReference type="InterPro" id="IPR043926">
    <property type="entry name" value="ABCG_dom"/>
</dbReference>
<dbReference type="InterPro" id="IPR013525">
    <property type="entry name" value="ABC2_TM"/>
</dbReference>
<evidence type="ECO:0000313" key="10">
    <source>
        <dbReference type="EMBL" id="GMM47547.1"/>
    </source>
</evidence>
<feature type="transmembrane region" description="Helical" evidence="8">
    <location>
        <begin position="1214"/>
        <end position="1237"/>
    </location>
</feature>
<dbReference type="InterPro" id="IPR017871">
    <property type="entry name" value="ABC_transporter-like_CS"/>
</dbReference>
<dbReference type="Proteomes" id="UP001378960">
    <property type="component" value="Unassembled WGS sequence"/>
</dbReference>
<dbReference type="InterPro" id="IPR027417">
    <property type="entry name" value="P-loop_NTPase"/>
</dbReference>
<feature type="domain" description="ABC transporter" evidence="9">
    <location>
        <begin position="731"/>
        <end position="981"/>
    </location>
</feature>
<evidence type="ECO:0000256" key="3">
    <source>
        <dbReference type="ARBA" id="ARBA00022692"/>
    </source>
</evidence>
<evidence type="ECO:0000256" key="5">
    <source>
        <dbReference type="ARBA" id="ARBA00022840"/>
    </source>
</evidence>
<keyword evidence="5" id="KW-0067">ATP-binding</keyword>
<feature type="transmembrane region" description="Helical" evidence="8">
    <location>
        <begin position="647"/>
        <end position="670"/>
    </location>
</feature>
<organism evidence="10 11">
    <name type="scientific">Pichia kluyveri</name>
    <name type="common">Yeast</name>
    <dbReference type="NCBI Taxonomy" id="36015"/>
    <lineage>
        <taxon>Eukaryota</taxon>
        <taxon>Fungi</taxon>
        <taxon>Dikarya</taxon>
        <taxon>Ascomycota</taxon>
        <taxon>Saccharomycotina</taxon>
        <taxon>Pichiomycetes</taxon>
        <taxon>Pichiales</taxon>
        <taxon>Pichiaceae</taxon>
        <taxon>Pichia</taxon>
    </lineage>
</organism>
<keyword evidence="11" id="KW-1185">Reference proteome</keyword>
<keyword evidence="2" id="KW-0813">Transport</keyword>
<reference evidence="10 11" key="1">
    <citation type="journal article" date="2023" name="Elife">
        <title>Identification of key yeast species and microbe-microbe interactions impacting larval growth of Drosophila in the wild.</title>
        <authorList>
            <person name="Mure A."/>
            <person name="Sugiura Y."/>
            <person name="Maeda R."/>
            <person name="Honda K."/>
            <person name="Sakurai N."/>
            <person name="Takahashi Y."/>
            <person name="Watada M."/>
            <person name="Katoh T."/>
            <person name="Gotoh A."/>
            <person name="Gotoh Y."/>
            <person name="Taniguchi I."/>
            <person name="Nakamura K."/>
            <person name="Hayashi T."/>
            <person name="Katayama T."/>
            <person name="Uemura T."/>
            <person name="Hattori Y."/>
        </authorList>
    </citation>
    <scope>NUCLEOTIDE SEQUENCE [LARGE SCALE GENOMIC DNA]</scope>
    <source>
        <strain evidence="10 11">PK-24</strain>
    </source>
</reference>
<name>A0AAV5R8Z8_PICKL</name>
<dbReference type="SMART" id="SM00382">
    <property type="entry name" value="AAA"/>
    <property type="match status" value="2"/>
</dbReference>
<dbReference type="GO" id="GO:0016887">
    <property type="term" value="F:ATP hydrolysis activity"/>
    <property type="evidence" value="ECO:0007669"/>
    <property type="project" value="InterPro"/>
</dbReference>
<keyword evidence="6 8" id="KW-1133">Transmembrane helix</keyword>
<gene>
    <name evidence="10" type="ORF">DAPK24_041450</name>
</gene>
<keyword evidence="4" id="KW-0547">Nucleotide-binding</keyword>
<proteinExistence type="predicted"/>
<feature type="transmembrane region" description="Helical" evidence="8">
    <location>
        <begin position="1299"/>
        <end position="1321"/>
    </location>
</feature>
<evidence type="ECO:0000256" key="7">
    <source>
        <dbReference type="ARBA" id="ARBA00023136"/>
    </source>
</evidence>
<dbReference type="GO" id="GO:0140359">
    <property type="term" value="F:ABC-type transporter activity"/>
    <property type="evidence" value="ECO:0007669"/>
    <property type="project" value="InterPro"/>
</dbReference>
<dbReference type="Gene3D" id="3.40.50.300">
    <property type="entry name" value="P-loop containing nucleotide triphosphate hydrolases"/>
    <property type="match status" value="2"/>
</dbReference>
<feature type="transmembrane region" description="Helical" evidence="8">
    <location>
        <begin position="502"/>
        <end position="518"/>
    </location>
</feature>
<evidence type="ECO:0000313" key="11">
    <source>
        <dbReference type="Proteomes" id="UP001378960"/>
    </source>
</evidence>
<dbReference type="Pfam" id="PF01061">
    <property type="entry name" value="ABC2_membrane"/>
    <property type="match status" value="2"/>
</dbReference>
<feature type="transmembrane region" description="Helical" evidence="8">
    <location>
        <begin position="1142"/>
        <end position="1159"/>
    </location>
</feature>
<dbReference type="InterPro" id="IPR003593">
    <property type="entry name" value="AAA+_ATPase"/>
</dbReference>
<dbReference type="PROSITE" id="PS00211">
    <property type="entry name" value="ABC_TRANSPORTER_1"/>
    <property type="match status" value="2"/>
</dbReference>
<protein>
    <recommendedName>
        <fullName evidence="9">ABC transporter domain-containing protein</fullName>
    </recommendedName>
</protein>
<accession>A0AAV5R8Z8</accession>
<comment type="subcellular location">
    <subcellularLocation>
        <location evidence="1">Membrane</location>
        <topology evidence="1">Multi-pass membrane protein</topology>
    </subcellularLocation>
</comment>
<dbReference type="SUPFAM" id="SSF52540">
    <property type="entry name" value="P-loop containing nucleoside triphosphate hydrolases"/>
    <property type="match status" value="2"/>
</dbReference>
<evidence type="ECO:0000256" key="4">
    <source>
        <dbReference type="ARBA" id="ARBA00022741"/>
    </source>
</evidence>
<keyword evidence="3 8" id="KW-0812">Transmembrane</keyword>
<feature type="transmembrane region" description="Helical" evidence="8">
    <location>
        <begin position="525"/>
        <end position="548"/>
    </location>
</feature>
<evidence type="ECO:0000259" key="9">
    <source>
        <dbReference type="PROSITE" id="PS50893"/>
    </source>
</evidence>
<dbReference type="PROSITE" id="PS50893">
    <property type="entry name" value="ABC_TRANSPORTER_2"/>
    <property type="match status" value="2"/>
</dbReference>
<dbReference type="EMBL" id="BTGB01000009">
    <property type="protein sequence ID" value="GMM47547.1"/>
    <property type="molecule type" value="Genomic_DNA"/>
</dbReference>
<evidence type="ECO:0000256" key="2">
    <source>
        <dbReference type="ARBA" id="ARBA00022448"/>
    </source>
</evidence>
<sequence>MVDMGKGDSLHLHEVQKYNTSTSSGEDHTGDRLDHYLRYTDENISFTPTRKVQITVRDLSIGSRIQRKKMFSFSKPNAKNPDIESNDSIKTILYPMSFDIPSNSLTCIVGGSGSGKTTLLNCLANRKINKKSMVQNGIVKYNNDNDINQYRNAYVIQQDILTPTLTCFETLLYSAELKLPKLTSREERENLVNEIILTLGLKECKDTLVGDKKHKGLSGGEKRRLSVGLQLISNPSILFLDEPTTGLDNYNSYLLCKSFQHLAKRLNKTIIMSIHQPRSDIFKLFDTVLILSKGRLCYGSSYESIFPHFNSLGYIIPETKVNPADFYVDITSIDNRTRAKEIESTERIEKITDVWKEKMNELPNIDAMTLEIKENVKERDVFIDTGRAPFIREVNILIRRNLKLQCRDPIGWFSILFEALFLGLMCGWLFFKPDLSVAGIRSMQSSLYTSASLQCYLFLLYETYRLCTSDLKVFDRERMENSVSVPGFLIARRISKFITEDLWIPVLFSITTYFMYGLRLDSAKFFWKYFAGCLIFHLNTMTFATFAASVSRDVAIATLVSNLNFTFQSMTNGLFANAKQLPVYVRWCKYIAYLWYSFGYYASNQFSNNDRGCYQKFADNPNVDELCYQFSGNYILNNLGFPENWNALPICVVLAFAIGHYAAAGVVFYIKPLDITMGKEVSSSSTIDNSIDYSQKVDEIYNKEKPEDENRVFSNSELKDIENRSKITMSIKNIDLSVENKLKKSNKKILNDVDAVFEKCKLNVIMGPSGSGKTSLLNLISGRLSSNFLTKYTSSGDIYMNNYHITEYTLVRPICSYVVQEDDHLLSSITVRETLTFAAKLRLSKSNLSSEEQNYIVDDIILKMGLRDCANTMVGNDLIKGISGGEKRRLSIAIQLISSPKILFLDEPTSGLDSFTAASIIECLSNLTKMGTTVIMTIHQPRSLDDFGTILLIAKGGHVAFNGTEDEMIKHFTSLNYPIPKLTNVADFVIDLISYNTSNEEIELETRERVDGIIQSWRSIDRVSIPNDVITLQNKSEVRDIFKSIIKERAAFYIGFTTLTIRQWIGLVRDKNILIARSTQVTGMAIILSLFFARLKSNMSGIQDRLGLLQQFTALYFTGMLNNISSYPQERDYFYYEYNDDVIGLNSFFFSYLLIEIPFEVISCFIFTIFMVFVVGFQINAGLFFTMFYGTFLVVNTGESLGISFNTVFDHPGFALNVISVFCSIGVAMAGLLAMTLDNFLKGINYLSPLHYCVFLISNKVFTPSLQFKCNPDEFLPNGECPFTNGQQVLEAYDLKVHVTLYFVLFAVISVIQRCISWCFLRIKLMKLNIKKLKTI</sequence>